<evidence type="ECO:0000256" key="15">
    <source>
        <dbReference type="PIRSR" id="PIRSR006105-1"/>
    </source>
</evidence>
<evidence type="ECO:0000256" key="14">
    <source>
        <dbReference type="PIRNR" id="PIRNR006105"/>
    </source>
</evidence>
<keyword evidence="9 18" id="KW-0732">Signal</keyword>
<comment type="subunit">
    <text evidence="4 14">Component of the periplasmic nitrate reductase NapAB complex composed of NapA and NapB.</text>
</comment>
<evidence type="ECO:0000256" key="12">
    <source>
        <dbReference type="ARBA" id="ARBA00023004"/>
    </source>
</evidence>
<dbReference type="OrthoDB" id="13290at2"/>
<dbReference type="Pfam" id="PF03892">
    <property type="entry name" value="NapB"/>
    <property type="match status" value="1"/>
</dbReference>
<dbReference type="Gene3D" id="1.10.1130.10">
    <property type="entry name" value="Flavocytochrome C3, Chain A"/>
    <property type="match status" value="1"/>
</dbReference>
<evidence type="ECO:0000256" key="17">
    <source>
        <dbReference type="SAM" id="MobiDB-lite"/>
    </source>
</evidence>
<keyword evidence="20" id="KW-1185">Reference proteome</keyword>
<dbReference type="PANTHER" id="PTHR38604">
    <property type="entry name" value="PERIPLASMIC NITRATE REDUCTASE, ELECTRON TRANSFER SUBUNIT"/>
    <property type="match status" value="1"/>
</dbReference>
<dbReference type="RefSeq" id="WP_028795681.1">
    <property type="nucleotide sequence ID" value="NZ_FNBW01000003.1"/>
</dbReference>
<keyword evidence="11 14" id="KW-0249">Electron transport</keyword>
<evidence type="ECO:0000256" key="2">
    <source>
        <dbReference type="ARBA" id="ARBA00004418"/>
    </source>
</evidence>
<evidence type="ECO:0000256" key="1">
    <source>
        <dbReference type="ARBA" id="ARBA00002599"/>
    </source>
</evidence>
<comment type="function">
    <text evidence="1">Electron transfer subunit of the periplasmic nitrate reductase complex NapAB. Receives electrons from the membrane-anchored tetraheme c-type NapC protein and transfers these to NapA subunit, thus allowing electron flow between membrane and periplasm. Essential for periplasmic nitrate reduction with nitrate as the terminal electron acceptor.</text>
</comment>
<evidence type="ECO:0000256" key="3">
    <source>
        <dbReference type="ARBA" id="ARBA00007368"/>
    </source>
</evidence>
<evidence type="ECO:0000256" key="9">
    <source>
        <dbReference type="ARBA" id="ARBA00022729"/>
    </source>
</evidence>
<evidence type="ECO:0000256" key="8">
    <source>
        <dbReference type="ARBA" id="ARBA00022723"/>
    </source>
</evidence>
<comment type="subcellular location">
    <subcellularLocation>
        <location evidence="2 14">Periplasm</location>
    </subcellularLocation>
</comment>
<feature type="chain" id="PRO_5033984851" description="Periplasmic nitrate reductase, electron transfer subunit" evidence="18">
    <location>
        <begin position="22"/>
        <end position="155"/>
    </location>
</feature>
<evidence type="ECO:0000256" key="5">
    <source>
        <dbReference type="ARBA" id="ARBA00013773"/>
    </source>
</evidence>
<keyword evidence="8 16" id="KW-0479">Metal-binding</keyword>
<dbReference type="SUPFAM" id="SSF48695">
    <property type="entry name" value="Multiheme cytochromes"/>
    <property type="match status" value="1"/>
</dbReference>
<evidence type="ECO:0000313" key="20">
    <source>
        <dbReference type="Proteomes" id="UP000198615"/>
    </source>
</evidence>
<evidence type="ECO:0000256" key="11">
    <source>
        <dbReference type="ARBA" id="ARBA00022982"/>
    </source>
</evidence>
<gene>
    <name evidence="19" type="ORF">SAMN05660686_01051</name>
</gene>
<dbReference type="PIRSF" id="PIRSF006105">
    <property type="entry name" value="NapB"/>
    <property type="match status" value="1"/>
</dbReference>
<dbReference type="GO" id="GO:0042597">
    <property type="term" value="C:periplasmic space"/>
    <property type="evidence" value="ECO:0007669"/>
    <property type="project" value="UniProtKB-SubCell"/>
</dbReference>
<keyword evidence="12 16" id="KW-0408">Iron</keyword>
<dbReference type="Proteomes" id="UP000198615">
    <property type="component" value="Unassembled WGS sequence"/>
</dbReference>
<dbReference type="GO" id="GO:0046872">
    <property type="term" value="F:metal ion binding"/>
    <property type="evidence" value="ECO:0007669"/>
    <property type="project" value="UniProtKB-KW"/>
</dbReference>
<name>A0A8G2BFC6_9PROT</name>
<feature type="binding site" description="axial binding residue" evidence="16">
    <location>
        <position position="70"/>
    </location>
    <ligand>
        <name>heme c</name>
        <dbReference type="ChEBI" id="CHEBI:61717"/>
        <label>1</label>
    </ligand>
    <ligandPart>
        <name>Fe</name>
        <dbReference type="ChEBI" id="CHEBI:18248"/>
    </ligandPart>
</feature>
<dbReference type="EMBL" id="FNBW01000003">
    <property type="protein sequence ID" value="SDF37281.1"/>
    <property type="molecule type" value="Genomic_DNA"/>
</dbReference>
<dbReference type="FunFam" id="1.10.1130.10:FF:000001">
    <property type="entry name" value="Periplasmic nitrate reductase, electron transfer subunit"/>
    <property type="match status" value="1"/>
</dbReference>
<feature type="binding site" description="covalent" evidence="15">
    <location>
        <position position="87"/>
    </location>
    <ligand>
        <name>heme c</name>
        <dbReference type="ChEBI" id="CHEBI:61717"/>
        <label>1</label>
    </ligand>
</feature>
<feature type="binding site" description="axial binding residue" evidence="16">
    <location>
        <position position="105"/>
    </location>
    <ligand>
        <name>heme c</name>
        <dbReference type="ChEBI" id="CHEBI:61717"/>
        <label>2</label>
    </ligand>
    <ligandPart>
        <name>Fe</name>
        <dbReference type="ChEBI" id="CHEBI:18248"/>
    </ligandPart>
</feature>
<dbReference type="GO" id="GO:0009061">
    <property type="term" value="P:anaerobic respiration"/>
    <property type="evidence" value="ECO:0007669"/>
    <property type="project" value="InterPro"/>
</dbReference>
<feature type="binding site" description="axial binding residue" evidence="16">
    <location>
        <position position="88"/>
    </location>
    <ligand>
        <name>heme c</name>
        <dbReference type="ChEBI" id="CHEBI:61717"/>
        <label>1</label>
    </ligand>
    <ligandPart>
        <name>Fe</name>
        <dbReference type="ChEBI" id="CHEBI:18248"/>
    </ligandPart>
</feature>
<feature type="binding site" description="covalent" evidence="15">
    <location>
        <position position="124"/>
    </location>
    <ligand>
        <name>heme c</name>
        <dbReference type="ChEBI" id="CHEBI:61717"/>
        <label>2</label>
    </ligand>
</feature>
<feature type="signal peptide" evidence="18">
    <location>
        <begin position="1"/>
        <end position="21"/>
    </location>
</feature>
<proteinExistence type="inferred from homology"/>
<comment type="similarity">
    <text evidence="3 14">Belongs to the NapB family.</text>
</comment>
<evidence type="ECO:0000256" key="4">
    <source>
        <dbReference type="ARBA" id="ARBA00011752"/>
    </source>
</evidence>
<dbReference type="InterPro" id="IPR036280">
    <property type="entry name" value="Multihaem_cyt_sf"/>
</dbReference>
<feature type="binding site" description="axial binding residue" evidence="16">
    <location>
        <position position="128"/>
    </location>
    <ligand>
        <name>heme c</name>
        <dbReference type="ChEBI" id="CHEBI:61717"/>
        <label>2</label>
    </ligand>
    <ligandPart>
        <name>Fe</name>
        <dbReference type="ChEBI" id="CHEBI:18248"/>
    </ligandPart>
</feature>
<protein>
    <recommendedName>
        <fullName evidence="5 14">Periplasmic nitrate reductase, electron transfer subunit</fullName>
    </recommendedName>
    <alternativeName>
        <fullName evidence="13 14">Diheme cytochrome c NapB</fullName>
    </alternativeName>
</protein>
<organism evidence="19 20">
    <name type="scientific">Thalassobaculum litoreum DSM 18839</name>
    <dbReference type="NCBI Taxonomy" id="1123362"/>
    <lineage>
        <taxon>Bacteria</taxon>
        <taxon>Pseudomonadati</taxon>
        <taxon>Pseudomonadota</taxon>
        <taxon>Alphaproteobacteria</taxon>
        <taxon>Rhodospirillales</taxon>
        <taxon>Thalassobaculaceae</taxon>
        <taxon>Thalassobaculum</taxon>
    </lineage>
</organism>
<feature type="region of interest" description="Disordered" evidence="17">
    <location>
        <begin position="26"/>
        <end position="49"/>
    </location>
</feature>
<reference evidence="19 20" key="1">
    <citation type="submission" date="2016-10" db="EMBL/GenBank/DDBJ databases">
        <authorList>
            <person name="Varghese N."/>
            <person name="Submissions S."/>
        </authorList>
    </citation>
    <scope>NUCLEOTIDE SEQUENCE [LARGE SCALE GENOMIC DNA]</scope>
    <source>
        <strain evidence="19 20">DSM 18839</strain>
    </source>
</reference>
<dbReference type="PANTHER" id="PTHR38604:SF1">
    <property type="entry name" value="PERIPLASMIC NITRATE REDUCTASE, ELECTRON TRANSFER SUBUNIT"/>
    <property type="match status" value="1"/>
</dbReference>
<evidence type="ECO:0000256" key="10">
    <source>
        <dbReference type="ARBA" id="ARBA00022764"/>
    </source>
</evidence>
<evidence type="ECO:0000256" key="7">
    <source>
        <dbReference type="ARBA" id="ARBA00022617"/>
    </source>
</evidence>
<dbReference type="InterPro" id="IPR005591">
    <property type="entry name" value="NapB"/>
</dbReference>
<evidence type="ECO:0000256" key="6">
    <source>
        <dbReference type="ARBA" id="ARBA00022448"/>
    </source>
</evidence>
<evidence type="ECO:0000256" key="16">
    <source>
        <dbReference type="PIRSR" id="PIRSR006105-2"/>
    </source>
</evidence>
<keyword evidence="6 14" id="KW-0813">Transport</keyword>
<sequence length="155" mass="17069">MLRILAAAALILAGLTSVALTQETRPPEVAGLRGTAPLADNSDSPRMPRVEDGAMRRVRNYPEQPPTIPHHIDGYQVDRNANQCLSCHARARTGESGAPMVSITHFMDREGQFLATVSPRRYFCNQCHVPQVDARPPVENDFVDIDSLINPTGRQ</sequence>
<comment type="PTM">
    <text evidence="15">Binds 2 heme C groups per subunit.</text>
</comment>
<accession>A0A8G2BFC6</accession>
<feature type="binding site" description="covalent" evidence="15">
    <location>
        <position position="84"/>
    </location>
    <ligand>
        <name>heme c</name>
        <dbReference type="ChEBI" id="CHEBI:61717"/>
        <label>1</label>
    </ligand>
</feature>
<feature type="binding site" description="covalent" evidence="15">
    <location>
        <position position="127"/>
    </location>
    <ligand>
        <name>heme c</name>
        <dbReference type="ChEBI" id="CHEBI:61717"/>
        <label>2</label>
    </ligand>
</feature>
<dbReference type="AlphaFoldDB" id="A0A8G2BFC6"/>
<keyword evidence="10 14" id="KW-0574">Periplasm</keyword>
<evidence type="ECO:0000256" key="13">
    <source>
        <dbReference type="ARBA" id="ARBA00031832"/>
    </source>
</evidence>
<keyword evidence="7 15" id="KW-0349">Heme</keyword>
<comment type="caution">
    <text evidence="19">The sequence shown here is derived from an EMBL/GenBank/DDBJ whole genome shotgun (WGS) entry which is preliminary data.</text>
</comment>
<evidence type="ECO:0000256" key="18">
    <source>
        <dbReference type="SAM" id="SignalP"/>
    </source>
</evidence>
<evidence type="ECO:0000313" key="19">
    <source>
        <dbReference type="EMBL" id="SDF37281.1"/>
    </source>
</evidence>